<feature type="signal peptide" evidence="7">
    <location>
        <begin position="1"/>
        <end position="37"/>
    </location>
</feature>
<feature type="domain" description="Cupin type-1" evidence="8">
    <location>
        <begin position="72"/>
        <end position="219"/>
    </location>
</feature>
<keyword evidence="3" id="KW-0964">Secreted</keyword>
<dbReference type="Gene3D" id="2.60.120.10">
    <property type="entry name" value="Jelly Rolls"/>
    <property type="match status" value="1"/>
</dbReference>
<dbReference type="InterPro" id="IPR014710">
    <property type="entry name" value="RmlC-like_jellyroll"/>
</dbReference>
<evidence type="ECO:0000313" key="9">
    <source>
        <dbReference type="EMBL" id="KAJ7692041.1"/>
    </source>
</evidence>
<keyword evidence="6" id="KW-0472">Membrane</keyword>
<sequence length="776" mass="82218">MHSHFLFFFISFHPFMFSTPALLVLALAAVLRVSADAASDKAAEADLVRSLRLAPVATDRIALLSSDDEFEFDFFDPAKAATIGRGGRIVTANAATFPAVIGTGSAMAAGFLDPCSMNTPHMHPRATEMQISVNSTIRTGMITENGARFVMTTLPPGSMTIFPMGAIHFQVNDGCEPALFVASFNSEDPGALQVAQRFLGLPPDIVGATLGDIGVEEVAIVESQIPDNVAIGTDACLKRCGLTRPSQPTTQRQGRLPGNALPSGSGASSAYGYQTSTSAYGYQTSTSAYGYQTASYYTTSTYSSAAANPTQYGYDAPVHHVIKVGIDGLKFSPANISAAIGDTVTFEFHPKNHTVTQSSFLNPCKALAETSTTGEIGFKSGFQFVQPNATDFPTFNITINDTLPIWGYCGQQGPPVHCTQGMVFSINAVEDGPNNFEAFQRIANHSGDSVSASYANTNTNTNTYATNTNTYASATYTPKVYSTPPPQSYATATATMTHSSKTWTTVYTSYAGSPAPTYGAYPVNHIIKVGIDGLKYTPANISAAIGDTVTFEFHPKNHTVTQSSFQNPCKALAETSTTGEIGFKSGFQFVDPNATVFPQFTITVNDTAPIWGYCGQQGPPVHCTQGMVFSINAVESGPNNFEAFQRIANNSGAAVGVSGAVADFADGSSGSGGSKTPSPALIALLAINGVLVLGLIVLGVMYFRKRRAAARISRGKQLYTSVSLNGEPLFAAPDKVTQYEDTEGRAGDETPLTHGLAHGPYYDPHEPVSRPVSRQR</sequence>
<evidence type="ECO:0000256" key="3">
    <source>
        <dbReference type="ARBA" id="ARBA00022525"/>
    </source>
</evidence>
<keyword evidence="6" id="KW-1133">Transmembrane helix</keyword>
<dbReference type="Gene3D" id="2.60.40.420">
    <property type="entry name" value="Cupredoxins - blue copper proteins"/>
    <property type="match status" value="2"/>
</dbReference>
<accession>A0AAD7DJ21</accession>
<evidence type="ECO:0000256" key="2">
    <source>
        <dbReference type="ARBA" id="ARBA00007456"/>
    </source>
</evidence>
<dbReference type="InterPro" id="IPR011051">
    <property type="entry name" value="RmlC_Cupin_sf"/>
</dbReference>
<evidence type="ECO:0000256" key="5">
    <source>
        <dbReference type="SAM" id="MobiDB-lite"/>
    </source>
</evidence>
<dbReference type="GO" id="GO:0030145">
    <property type="term" value="F:manganese ion binding"/>
    <property type="evidence" value="ECO:0007669"/>
    <property type="project" value="InterPro"/>
</dbReference>
<dbReference type="SMART" id="SM00835">
    <property type="entry name" value="Cupin_1"/>
    <property type="match status" value="1"/>
</dbReference>
<keyword evidence="10" id="KW-1185">Reference proteome</keyword>
<gene>
    <name evidence="9" type="ORF">B0H17DRAFT_1010649</name>
</gene>
<dbReference type="CDD" id="cd02241">
    <property type="entry name" value="cupin_OxOx"/>
    <property type="match status" value="1"/>
</dbReference>
<evidence type="ECO:0000256" key="6">
    <source>
        <dbReference type="SAM" id="Phobius"/>
    </source>
</evidence>
<evidence type="ECO:0000256" key="1">
    <source>
        <dbReference type="ARBA" id="ARBA00004613"/>
    </source>
</evidence>
<dbReference type="PANTHER" id="PTHR34883:SF15">
    <property type="entry name" value="EXTRACELLULAR SERINE-RICH PROTEIN"/>
    <property type="match status" value="1"/>
</dbReference>
<dbReference type="CDD" id="cd00920">
    <property type="entry name" value="Cupredoxin"/>
    <property type="match status" value="2"/>
</dbReference>
<dbReference type="AlphaFoldDB" id="A0AAD7DJ21"/>
<organism evidence="9 10">
    <name type="scientific">Mycena rosella</name>
    <name type="common">Pink bonnet</name>
    <name type="synonym">Agaricus rosellus</name>
    <dbReference type="NCBI Taxonomy" id="1033263"/>
    <lineage>
        <taxon>Eukaryota</taxon>
        <taxon>Fungi</taxon>
        <taxon>Dikarya</taxon>
        <taxon>Basidiomycota</taxon>
        <taxon>Agaricomycotina</taxon>
        <taxon>Agaricomycetes</taxon>
        <taxon>Agaricomycetidae</taxon>
        <taxon>Agaricales</taxon>
        <taxon>Marasmiineae</taxon>
        <taxon>Mycenaceae</taxon>
        <taxon>Mycena</taxon>
    </lineage>
</organism>
<feature type="region of interest" description="Disordered" evidence="5">
    <location>
        <begin position="243"/>
        <end position="267"/>
    </location>
</feature>
<protein>
    <recommendedName>
        <fullName evidence="8">Cupin type-1 domain-containing protein</fullName>
    </recommendedName>
</protein>
<dbReference type="GO" id="GO:0005576">
    <property type="term" value="C:extracellular region"/>
    <property type="evidence" value="ECO:0007669"/>
    <property type="project" value="UniProtKB-SubCell"/>
</dbReference>
<dbReference type="InterPro" id="IPR008972">
    <property type="entry name" value="Cupredoxin"/>
</dbReference>
<dbReference type="Pfam" id="PF00190">
    <property type="entry name" value="Cupin_1"/>
    <property type="match status" value="1"/>
</dbReference>
<dbReference type="SUPFAM" id="SSF51182">
    <property type="entry name" value="RmlC-like cupins"/>
    <property type="match status" value="1"/>
</dbReference>
<evidence type="ECO:0000313" key="10">
    <source>
        <dbReference type="Proteomes" id="UP001221757"/>
    </source>
</evidence>
<proteinExistence type="inferred from homology"/>
<evidence type="ECO:0000256" key="7">
    <source>
        <dbReference type="SAM" id="SignalP"/>
    </source>
</evidence>
<dbReference type="PANTHER" id="PTHR34883">
    <property type="entry name" value="SERINE-RICH PROTEIN, PUTATIVE-RELATED-RELATED"/>
    <property type="match status" value="1"/>
</dbReference>
<evidence type="ECO:0000256" key="4">
    <source>
        <dbReference type="ARBA" id="ARBA00023211"/>
    </source>
</evidence>
<dbReference type="EMBL" id="JARKIE010000054">
    <property type="protein sequence ID" value="KAJ7692041.1"/>
    <property type="molecule type" value="Genomic_DNA"/>
</dbReference>
<comment type="caution">
    <text evidence="9">The sequence shown here is derived from an EMBL/GenBank/DDBJ whole genome shotgun (WGS) entry which is preliminary data.</text>
</comment>
<dbReference type="InterPro" id="IPR006045">
    <property type="entry name" value="Cupin_1"/>
</dbReference>
<feature type="compositionally biased region" description="Polar residues" evidence="5">
    <location>
        <begin position="244"/>
        <end position="253"/>
    </location>
</feature>
<evidence type="ECO:0000259" key="8">
    <source>
        <dbReference type="SMART" id="SM00835"/>
    </source>
</evidence>
<dbReference type="InterPro" id="IPR001929">
    <property type="entry name" value="Germin"/>
</dbReference>
<keyword evidence="4" id="KW-0464">Manganese</keyword>
<comment type="similarity">
    <text evidence="2">Belongs to the germin family.</text>
</comment>
<feature type="transmembrane region" description="Helical" evidence="6">
    <location>
        <begin position="681"/>
        <end position="703"/>
    </location>
</feature>
<keyword evidence="6" id="KW-0812">Transmembrane</keyword>
<dbReference type="Proteomes" id="UP001221757">
    <property type="component" value="Unassembled WGS sequence"/>
</dbReference>
<feature type="region of interest" description="Disordered" evidence="5">
    <location>
        <begin position="740"/>
        <end position="776"/>
    </location>
</feature>
<dbReference type="PRINTS" id="PR00325">
    <property type="entry name" value="GERMIN"/>
</dbReference>
<feature type="chain" id="PRO_5042246732" description="Cupin type-1 domain-containing protein" evidence="7">
    <location>
        <begin position="38"/>
        <end position="776"/>
    </location>
</feature>
<name>A0AAD7DJ21_MYCRO</name>
<reference evidence="9" key="1">
    <citation type="submission" date="2023-03" db="EMBL/GenBank/DDBJ databases">
        <title>Massive genome expansion in bonnet fungi (Mycena s.s.) driven by repeated elements and novel gene families across ecological guilds.</title>
        <authorList>
            <consortium name="Lawrence Berkeley National Laboratory"/>
            <person name="Harder C.B."/>
            <person name="Miyauchi S."/>
            <person name="Viragh M."/>
            <person name="Kuo A."/>
            <person name="Thoen E."/>
            <person name="Andreopoulos B."/>
            <person name="Lu D."/>
            <person name="Skrede I."/>
            <person name="Drula E."/>
            <person name="Henrissat B."/>
            <person name="Morin E."/>
            <person name="Kohler A."/>
            <person name="Barry K."/>
            <person name="LaButti K."/>
            <person name="Morin E."/>
            <person name="Salamov A."/>
            <person name="Lipzen A."/>
            <person name="Mereny Z."/>
            <person name="Hegedus B."/>
            <person name="Baldrian P."/>
            <person name="Stursova M."/>
            <person name="Weitz H."/>
            <person name="Taylor A."/>
            <person name="Grigoriev I.V."/>
            <person name="Nagy L.G."/>
            <person name="Martin F."/>
            <person name="Kauserud H."/>
        </authorList>
    </citation>
    <scope>NUCLEOTIDE SEQUENCE</scope>
    <source>
        <strain evidence="9">CBHHK067</strain>
    </source>
</reference>
<comment type="subcellular location">
    <subcellularLocation>
        <location evidence="1">Secreted</location>
    </subcellularLocation>
</comment>
<dbReference type="InterPro" id="IPR052953">
    <property type="entry name" value="Ser-rich/MCO-related"/>
</dbReference>
<dbReference type="SUPFAM" id="SSF49503">
    <property type="entry name" value="Cupredoxins"/>
    <property type="match status" value="2"/>
</dbReference>
<keyword evidence="7" id="KW-0732">Signal</keyword>